<dbReference type="InterPro" id="IPR015919">
    <property type="entry name" value="Cadherin-like_sf"/>
</dbReference>
<dbReference type="GO" id="GO:0005509">
    <property type="term" value="F:calcium ion binding"/>
    <property type="evidence" value="ECO:0007669"/>
    <property type="project" value="InterPro"/>
</dbReference>
<reference evidence="2 5" key="2">
    <citation type="submission" date="2020-08" db="EMBL/GenBank/DDBJ databases">
        <title>Genomic Encyclopedia of Type Strains, Phase IV (KMG-IV): sequencing the most valuable type-strain genomes for metagenomic binning, comparative biology and taxonomic classification.</title>
        <authorList>
            <person name="Goeker M."/>
        </authorList>
    </citation>
    <scope>NUCLEOTIDE SEQUENCE [LARGE SCALE GENOMIC DNA]</scope>
    <source>
        <strain evidence="2 5">DSM 19331</strain>
    </source>
</reference>
<accession>A0A7W6FIZ8</accession>
<organism evidence="2 5">
    <name type="scientific">Rhizobium fabae</name>
    <dbReference type="NCBI Taxonomy" id="573179"/>
    <lineage>
        <taxon>Bacteria</taxon>
        <taxon>Pseudomonadati</taxon>
        <taxon>Pseudomonadota</taxon>
        <taxon>Alphaproteobacteria</taxon>
        <taxon>Hyphomicrobiales</taxon>
        <taxon>Rhizobiaceae</taxon>
        <taxon>Rhizobium/Agrobacterium group</taxon>
        <taxon>Rhizobium</taxon>
    </lineage>
</organism>
<dbReference type="InterPro" id="IPR013783">
    <property type="entry name" value="Ig-like_fold"/>
</dbReference>
<feature type="signal peptide" evidence="1">
    <location>
        <begin position="1"/>
        <end position="20"/>
    </location>
</feature>
<dbReference type="AlphaFoldDB" id="A0A7W6FIZ8"/>
<keyword evidence="1" id="KW-0732">Signal</keyword>
<feature type="chain" id="PRO_5030792399" evidence="1">
    <location>
        <begin position="21"/>
        <end position="143"/>
    </location>
</feature>
<evidence type="ECO:0000313" key="3">
    <source>
        <dbReference type="EMBL" id="RUM11856.1"/>
    </source>
</evidence>
<comment type="caution">
    <text evidence="2">The sequence shown here is derived from an EMBL/GenBank/DDBJ whole genome shotgun (WGS) entry which is preliminary data.</text>
</comment>
<evidence type="ECO:0000313" key="4">
    <source>
        <dbReference type="Proteomes" id="UP000272004"/>
    </source>
</evidence>
<keyword evidence="4" id="KW-1185">Reference proteome</keyword>
<evidence type="ECO:0000313" key="5">
    <source>
        <dbReference type="Proteomes" id="UP000545490"/>
    </source>
</evidence>
<name>A0A7W6FIZ8_9HYPH</name>
<proteinExistence type="predicted"/>
<protein>
    <submittedName>
        <fullName evidence="2">Uncharacterized protein</fullName>
    </submittedName>
</protein>
<dbReference type="EMBL" id="RJJU01000008">
    <property type="protein sequence ID" value="RUM11856.1"/>
    <property type="molecule type" value="Genomic_DNA"/>
</dbReference>
<evidence type="ECO:0000313" key="2">
    <source>
        <dbReference type="EMBL" id="MBB3915562.1"/>
    </source>
</evidence>
<dbReference type="RefSeq" id="WP_126826834.1">
    <property type="nucleotide sequence ID" value="NZ_JACIDG010000006.1"/>
</dbReference>
<dbReference type="Proteomes" id="UP000545490">
    <property type="component" value="Unassembled WGS sequence"/>
</dbReference>
<dbReference type="Pfam" id="PF05345">
    <property type="entry name" value="He_PIG"/>
    <property type="match status" value="1"/>
</dbReference>
<dbReference type="GO" id="GO:0016020">
    <property type="term" value="C:membrane"/>
    <property type="evidence" value="ECO:0007669"/>
    <property type="project" value="InterPro"/>
</dbReference>
<dbReference type="EMBL" id="JACIDG010000006">
    <property type="protein sequence ID" value="MBB3915562.1"/>
    <property type="molecule type" value="Genomic_DNA"/>
</dbReference>
<dbReference type="SUPFAM" id="SSF49313">
    <property type="entry name" value="Cadherin-like"/>
    <property type="match status" value="1"/>
</dbReference>
<dbReference type="Gene3D" id="2.60.40.10">
    <property type="entry name" value="Immunoglobulins"/>
    <property type="match status" value="1"/>
</dbReference>
<gene>
    <name evidence="3" type="ORF">EFB14_15825</name>
    <name evidence="2" type="ORF">GGQ65_002852</name>
</gene>
<evidence type="ECO:0000256" key="1">
    <source>
        <dbReference type="SAM" id="SignalP"/>
    </source>
</evidence>
<dbReference type="Proteomes" id="UP000272004">
    <property type="component" value="Unassembled WGS sequence"/>
</dbReference>
<sequence length="143" mass="14287">MKLIPLAVIGAALMVGNAEAGTQIVWRSSTTGAIAAPATTEPPTETPPPIVTPPSGPTLTLSYSGQLAVSAGASVSLSPVVSHGSGQYTYSYFQSLPLGLTFDGSTGKLGGKALVRGSYSISIAVTDKASGDSTMTSITLVVS</sequence>
<reference evidence="3 4" key="1">
    <citation type="submission" date="2018-11" db="EMBL/GenBank/DDBJ databases">
        <authorList>
            <person name="Huo Y."/>
        </authorList>
    </citation>
    <scope>NUCLEOTIDE SEQUENCE [LARGE SCALE GENOMIC DNA]</scope>
    <source>
        <strain evidence="3 4">CCBAU 33202</strain>
    </source>
</reference>